<dbReference type="Gene3D" id="1.25.10.10">
    <property type="entry name" value="Leucine-rich Repeat Variant"/>
    <property type="match status" value="1"/>
</dbReference>
<dbReference type="GO" id="GO:0005634">
    <property type="term" value="C:nucleus"/>
    <property type="evidence" value="ECO:0007669"/>
    <property type="project" value="TreeGrafter"/>
</dbReference>
<dbReference type="Gene3D" id="1.10.8.10">
    <property type="entry name" value="DNA helicase RuvA subunit, C-terminal domain"/>
    <property type="match status" value="1"/>
</dbReference>
<organism evidence="3 4">
    <name type="scientific">Populus tomentosa</name>
    <name type="common">Chinese white poplar</name>
    <dbReference type="NCBI Taxonomy" id="118781"/>
    <lineage>
        <taxon>Eukaryota</taxon>
        <taxon>Viridiplantae</taxon>
        <taxon>Streptophyta</taxon>
        <taxon>Embryophyta</taxon>
        <taxon>Tracheophyta</taxon>
        <taxon>Spermatophyta</taxon>
        <taxon>Magnoliopsida</taxon>
        <taxon>eudicotyledons</taxon>
        <taxon>Gunneridae</taxon>
        <taxon>Pentapetalae</taxon>
        <taxon>rosids</taxon>
        <taxon>fabids</taxon>
        <taxon>Malpighiales</taxon>
        <taxon>Salicaceae</taxon>
        <taxon>Saliceae</taxon>
        <taxon>Populus</taxon>
    </lineage>
</organism>
<dbReference type="FunFam" id="1.10.8.10:FF:000092">
    <property type="entry name" value="Putative E3 ubiquitin-protein ligase UPL1-like"/>
    <property type="match status" value="1"/>
</dbReference>
<dbReference type="PANTHER" id="PTHR46340">
    <property type="entry name" value="UBX DOMAIN-CONTAINING PROTEIN 1"/>
    <property type="match status" value="1"/>
</dbReference>
<evidence type="ECO:0000259" key="2">
    <source>
        <dbReference type="PROSITE" id="PS50030"/>
    </source>
</evidence>
<evidence type="ECO:0000313" key="4">
    <source>
        <dbReference type="Proteomes" id="UP000886885"/>
    </source>
</evidence>
<keyword evidence="4" id="KW-1185">Reference proteome</keyword>
<dbReference type="EMBL" id="JAAWWB010000662">
    <property type="protein sequence ID" value="KAG6736658.1"/>
    <property type="molecule type" value="Genomic_DNA"/>
</dbReference>
<dbReference type="PROSITE" id="PS50030">
    <property type="entry name" value="UBA"/>
    <property type="match status" value="1"/>
</dbReference>
<dbReference type="GO" id="GO:0031397">
    <property type="term" value="P:negative regulation of protein ubiquitination"/>
    <property type="evidence" value="ECO:0007669"/>
    <property type="project" value="TreeGrafter"/>
</dbReference>
<dbReference type="GO" id="GO:0036435">
    <property type="term" value="F:K48-linked polyubiquitin modification-dependent protein binding"/>
    <property type="evidence" value="ECO:0007669"/>
    <property type="project" value="TreeGrafter"/>
</dbReference>
<dbReference type="PROSITE" id="PS50330">
    <property type="entry name" value="UIM"/>
    <property type="match status" value="1"/>
</dbReference>
<name>A0A8X7XMX3_POPTO</name>
<dbReference type="Pfam" id="PF06025">
    <property type="entry name" value="DUF913"/>
    <property type="match status" value="1"/>
</dbReference>
<protein>
    <recommendedName>
        <fullName evidence="2">UBA domain-containing protein</fullName>
    </recommendedName>
</protein>
<dbReference type="InterPro" id="IPR010314">
    <property type="entry name" value="E3_Ub_ligase_DUF913"/>
</dbReference>
<dbReference type="GO" id="GO:0005737">
    <property type="term" value="C:cytoplasm"/>
    <property type="evidence" value="ECO:0007669"/>
    <property type="project" value="TreeGrafter"/>
</dbReference>
<dbReference type="SMART" id="SM00165">
    <property type="entry name" value="UBA"/>
    <property type="match status" value="1"/>
</dbReference>
<dbReference type="AlphaFoldDB" id="A0A8X7XMX3"/>
<dbReference type="GO" id="GO:1903094">
    <property type="term" value="P:negative regulation of protein K48-linked deubiquitination"/>
    <property type="evidence" value="ECO:0007669"/>
    <property type="project" value="TreeGrafter"/>
</dbReference>
<evidence type="ECO:0000256" key="1">
    <source>
        <dbReference type="SAM" id="MobiDB-lite"/>
    </source>
</evidence>
<feature type="compositionally biased region" description="Basic and acidic residues" evidence="1">
    <location>
        <begin position="1094"/>
        <end position="1103"/>
    </location>
</feature>
<feature type="region of interest" description="Disordered" evidence="1">
    <location>
        <begin position="451"/>
        <end position="472"/>
    </location>
</feature>
<dbReference type="InterPro" id="IPR015940">
    <property type="entry name" value="UBA"/>
</dbReference>
<feature type="domain" description="UBA" evidence="2">
    <location>
        <begin position="849"/>
        <end position="890"/>
    </location>
</feature>
<dbReference type="SUPFAM" id="SSF48371">
    <property type="entry name" value="ARM repeat"/>
    <property type="match status" value="1"/>
</dbReference>
<dbReference type="InterPro" id="IPR016024">
    <property type="entry name" value="ARM-type_fold"/>
</dbReference>
<reference evidence="3" key="1">
    <citation type="journal article" date="2020" name="bioRxiv">
        <title>Hybrid origin of Populus tomentosa Carr. identified through genome sequencing and phylogenomic analysis.</title>
        <authorList>
            <person name="An X."/>
            <person name="Gao K."/>
            <person name="Chen Z."/>
            <person name="Li J."/>
            <person name="Yang X."/>
            <person name="Yang X."/>
            <person name="Zhou J."/>
            <person name="Guo T."/>
            <person name="Zhao T."/>
            <person name="Huang S."/>
            <person name="Miao D."/>
            <person name="Khan W.U."/>
            <person name="Rao P."/>
            <person name="Ye M."/>
            <person name="Lei B."/>
            <person name="Liao W."/>
            <person name="Wang J."/>
            <person name="Ji L."/>
            <person name="Li Y."/>
            <person name="Guo B."/>
            <person name="Mustafa N.S."/>
            <person name="Li S."/>
            <person name="Yun Q."/>
            <person name="Keller S.R."/>
            <person name="Mao J."/>
            <person name="Zhang R."/>
            <person name="Strauss S.H."/>
        </authorList>
    </citation>
    <scope>NUCLEOTIDE SEQUENCE</scope>
    <source>
        <strain evidence="3">GM15</strain>
        <tissue evidence="3">Leaf</tissue>
    </source>
</reference>
<dbReference type="CDD" id="cd14327">
    <property type="entry name" value="UBA_atUPL1_2_like"/>
    <property type="match status" value="1"/>
</dbReference>
<feature type="region of interest" description="Disordered" evidence="1">
    <location>
        <begin position="608"/>
        <end position="629"/>
    </location>
</feature>
<dbReference type="InterPro" id="IPR010309">
    <property type="entry name" value="E3_Ub_ligase_DUF908"/>
</dbReference>
<comment type="caution">
    <text evidence="3">The sequence shown here is derived from an EMBL/GenBank/DDBJ whole genome shotgun (WGS) entry which is preliminary data.</text>
</comment>
<dbReference type="PANTHER" id="PTHR46340:SF1">
    <property type="entry name" value="UBX DOMAIN-CONTAINING PROTEIN 1"/>
    <property type="match status" value="1"/>
</dbReference>
<dbReference type="GO" id="GO:0032435">
    <property type="term" value="P:negative regulation of proteasomal ubiquitin-dependent protein catabolic process"/>
    <property type="evidence" value="ECO:0007669"/>
    <property type="project" value="TreeGrafter"/>
</dbReference>
<dbReference type="SUPFAM" id="SSF46934">
    <property type="entry name" value="UBA-like"/>
    <property type="match status" value="1"/>
</dbReference>
<sequence>MGGDPVAFELGCTLHFEFYAWMSCQVSTSQLKISLLTRLRFARAFGSLASRQQYTCIRLYAFIVLVQASDADDLVSFFNSEPEFINELVSLLSYEDEVPEKIRILCLLSLVALSQDRSRQSTVLAAVTSGGHRGILSSLMQKTIDSVISDTSKWSVVFSEALLSLVTVLVSSSSGCSAMREAGFIPTLLPLLKDTDPQHLHLVATAVHILEAFMDYSNPAAALFRELGGLDDTISRLKVEVSHIENCSKQQGEDSDLRARNLRVVASASSDLLRAISLGTYASGNTSRIYGSEESLLPQCLCIIFRRAKDFGGGVFSLAATVMSDLIHKDPTCFPILDAAGLPSAFLDAIMDGVLCSSEAIMCIPQCLDALCLNNNGLQAVKDRNALRCFVKIFTSKMYLRALFGEAPGSLSSGLDELMRHASSLRGPGVDMVIEILNAISKIGSGVDASYSPTDPTCSAPVPMETDAEERSTVLSDDRESFRMETLEQTTDQSSDASAANVDSLFPECLSNFARLLETILQNSDTCRIFVEKKGIDAVLQLFTLPLMPLSTPIESSLEAFLLKGNSTVVSELGTADADVLKDLGNAYREIVWQVSLYNDSKVDEKRYAEQENESADVSSSNAVGRESDDDANVPVVRYMNPVSIRNGSQSLWGGEREFLSVIRSGEGLHSRSRHGLARLRGVSLGILLLDLIHHCQLSADILGKVVDDMAALTFDSRRRTCYAAMVNNFYVHGTFRELLTTFEATSQLLWTLPYPFPTPSVDQEKAVGLSIGLFPVPKDPEVFVRMLQSQVLDVILLVWNHPMFPSCSAGFIASIVSLVTHIYSGVGDVKRSRGGIAGSTNQRFMPPPPDENTIATIVEMGFTRARAEEALRRVETNSVEMAMEWLFSHAEDPVQDDDELARALALSLGSSSEGSKVGNVDKSIDALTEEGQMKVPPIEDILAASLKLCQSSDTMAFSLTDLLVTLCNRNKGEDRLKVASYLIEQLKLCPLDFSKDSSALCMISHILALLLFEDGTVREIAAQNGIVAAATDVLMNFKARNASGSEILVPKCVSALLLILDNMLQSRPRISSEIMGGTQTVSPPDSSVPASGTEEKVTSDFPEKESGTALEKILGKSTGYLTIEESHKVLLVACDLMKQHVPAVIMQAVLQLCARLTKTHVLALQFLENGGLVALFNLQEVCFFPGYQTVASAIVRHLLEDPQPCKLLWNWR</sequence>
<dbReference type="InterPro" id="IPR009060">
    <property type="entry name" value="UBA-like_sf"/>
</dbReference>
<dbReference type="InterPro" id="IPR003903">
    <property type="entry name" value="UIM_dom"/>
</dbReference>
<feature type="region of interest" description="Disordered" evidence="1">
    <location>
        <begin position="1075"/>
        <end position="1103"/>
    </location>
</feature>
<evidence type="ECO:0000313" key="3">
    <source>
        <dbReference type="EMBL" id="KAG6736658.1"/>
    </source>
</evidence>
<proteinExistence type="predicted"/>
<dbReference type="Proteomes" id="UP000886885">
    <property type="component" value="Unassembled WGS sequence"/>
</dbReference>
<dbReference type="Pfam" id="PF06012">
    <property type="entry name" value="DUF908"/>
    <property type="match status" value="1"/>
</dbReference>
<accession>A0A8X7XMX3</accession>
<gene>
    <name evidence="3" type="ORF">POTOM_060469</name>
</gene>
<dbReference type="Pfam" id="PF22562">
    <property type="entry name" value="UBA_7"/>
    <property type="match status" value="1"/>
</dbReference>
<dbReference type="OrthoDB" id="1707165at2759"/>
<feature type="compositionally biased region" description="Polar residues" evidence="1">
    <location>
        <begin position="1078"/>
        <end position="1091"/>
    </location>
</feature>
<dbReference type="InterPro" id="IPR011989">
    <property type="entry name" value="ARM-like"/>
</dbReference>